<organism evidence="1 2">
    <name type="scientific">Ephemerocybe angulata</name>
    <dbReference type="NCBI Taxonomy" id="980116"/>
    <lineage>
        <taxon>Eukaryota</taxon>
        <taxon>Fungi</taxon>
        <taxon>Dikarya</taxon>
        <taxon>Basidiomycota</taxon>
        <taxon>Agaricomycotina</taxon>
        <taxon>Agaricomycetes</taxon>
        <taxon>Agaricomycetidae</taxon>
        <taxon>Agaricales</taxon>
        <taxon>Agaricineae</taxon>
        <taxon>Psathyrellaceae</taxon>
        <taxon>Ephemerocybe</taxon>
    </lineage>
</organism>
<comment type="caution">
    <text evidence="1">The sequence shown here is derived from an EMBL/GenBank/DDBJ whole genome shotgun (WGS) entry which is preliminary data.</text>
</comment>
<dbReference type="AlphaFoldDB" id="A0A8H5B7H5"/>
<protein>
    <submittedName>
        <fullName evidence="1">Uncharacterized protein</fullName>
    </submittedName>
</protein>
<evidence type="ECO:0000313" key="1">
    <source>
        <dbReference type="EMBL" id="KAF5317122.1"/>
    </source>
</evidence>
<gene>
    <name evidence="1" type="ORF">D9611_003503</name>
</gene>
<name>A0A8H5B7H5_9AGAR</name>
<accession>A0A8H5B7H5</accession>
<keyword evidence="2" id="KW-1185">Reference proteome</keyword>
<dbReference type="EMBL" id="JAACJK010000219">
    <property type="protein sequence ID" value="KAF5317122.1"/>
    <property type="molecule type" value="Genomic_DNA"/>
</dbReference>
<sequence>MGRQEVGGERASMFWDSTHRAVVSFESIASGCRRASDGPGSGDDRFSQSLRASNGRLVFQVQI</sequence>
<proteinExistence type="predicted"/>
<reference evidence="1 2" key="1">
    <citation type="journal article" date="2020" name="ISME J.">
        <title>Uncovering the hidden diversity of litter-decomposition mechanisms in mushroom-forming fungi.</title>
        <authorList>
            <person name="Floudas D."/>
            <person name="Bentzer J."/>
            <person name="Ahren D."/>
            <person name="Johansson T."/>
            <person name="Persson P."/>
            <person name="Tunlid A."/>
        </authorList>
    </citation>
    <scope>NUCLEOTIDE SEQUENCE [LARGE SCALE GENOMIC DNA]</scope>
    <source>
        <strain evidence="1 2">CBS 175.51</strain>
    </source>
</reference>
<evidence type="ECO:0000313" key="2">
    <source>
        <dbReference type="Proteomes" id="UP000541558"/>
    </source>
</evidence>
<dbReference type="Proteomes" id="UP000541558">
    <property type="component" value="Unassembled WGS sequence"/>
</dbReference>